<name>Q0SIN1_RHOJR</name>
<reference evidence="3" key="1">
    <citation type="journal article" date="2006" name="Proc. Natl. Acad. Sci. U.S.A.">
        <title>The complete genome of Rhodococcus sp. RHA1 provides insights into a catabolic powerhouse.</title>
        <authorList>
            <person name="McLeod M.P."/>
            <person name="Warren R.L."/>
            <person name="Hsiao W.W.L."/>
            <person name="Araki N."/>
            <person name="Myhre M."/>
            <person name="Fernandes C."/>
            <person name="Miyazawa D."/>
            <person name="Wong W."/>
            <person name="Lillquist A.L."/>
            <person name="Wang D."/>
            <person name="Dosanjh M."/>
            <person name="Hara H."/>
            <person name="Petrescu A."/>
            <person name="Morin R.D."/>
            <person name="Yang G."/>
            <person name="Stott J.M."/>
            <person name="Schein J.E."/>
            <person name="Shin H."/>
            <person name="Smailus D."/>
            <person name="Siddiqui A.S."/>
            <person name="Marra M.A."/>
            <person name="Jones S.J.M."/>
            <person name="Holt R."/>
            <person name="Brinkman F.S.L."/>
            <person name="Miyauchi K."/>
            <person name="Fukuda M."/>
            <person name="Davies J.E."/>
            <person name="Mohn W.W."/>
            <person name="Eltis L.D."/>
        </authorList>
    </citation>
    <scope>NUCLEOTIDE SEQUENCE [LARGE SCALE GENOMIC DNA]</scope>
    <source>
        <strain evidence="3">RHA1</strain>
    </source>
</reference>
<dbReference type="AlphaFoldDB" id="Q0SIN1"/>
<gene>
    <name evidence="2" type="ordered locus">RHA1_ro00770</name>
</gene>
<dbReference type="Pfam" id="PF03682">
    <property type="entry name" value="UPF0158"/>
    <property type="match status" value="1"/>
</dbReference>
<proteinExistence type="predicted"/>
<evidence type="ECO:0000256" key="1">
    <source>
        <dbReference type="SAM" id="MobiDB-lite"/>
    </source>
</evidence>
<accession>Q0SIN1</accession>
<dbReference type="eggNOG" id="COG2350">
    <property type="taxonomic scope" value="Bacteria"/>
</dbReference>
<feature type="region of interest" description="Disordered" evidence="1">
    <location>
        <begin position="1"/>
        <end position="25"/>
    </location>
</feature>
<dbReference type="HOGENOM" id="CLU_109358_0_0_11"/>
<evidence type="ECO:0000313" key="3">
    <source>
        <dbReference type="Proteomes" id="UP000008710"/>
    </source>
</evidence>
<feature type="compositionally biased region" description="Polar residues" evidence="1">
    <location>
        <begin position="1"/>
        <end position="15"/>
    </location>
</feature>
<sequence length="225" mass="24652">MCPSCAQLSRQQMPPGSSPRCGGHDVDDALQQVGAGIPMALKQRREQAEPVAVSVINRLTWRAGAGDGVLAEDLLACLRGEPLAGRVVPVDLEMLGAELEGDLGMSTGSYLDLRTGQVYDASSTDPMMVGEDAAVDVETEPDRWLRFDRTGSRDGWRDMAAFAERQHDSALRERLEQAIEGKGAFGRFRDLVHQESLTDPWYTFATDRQMGRAREFLADNGIRVG</sequence>
<dbReference type="KEGG" id="rha:RHA1_ro00770"/>
<dbReference type="EMBL" id="CP000431">
    <property type="protein sequence ID" value="ABG92605.1"/>
    <property type="molecule type" value="Genomic_DNA"/>
</dbReference>
<evidence type="ECO:0000313" key="2">
    <source>
        <dbReference type="EMBL" id="ABG92605.1"/>
    </source>
</evidence>
<protein>
    <submittedName>
        <fullName evidence="2">Uncharacterized protein</fullName>
    </submittedName>
</protein>
<organism evidence="2 3">
    <name type="scientific">Rhodococcus jostii (strain RHA1)</name>
    <dbReference type="NCBI Taxonomy" id="101510"/>
    <lineage>
        <taxon>Bacteria</taxon>
        <taxon>Bacillati</taxon>
        <taxon>Actinomycetota</taxon>
        <taxon>Actinomycetes</taxon>
        <taxon>Mycobacteriales</taxon>
        <taxon>Nocardiaceae</taxon>
        <taxon>Rhodococcus</taxon>
    </lineage>
</organism>
<dbReference type="Proteomes" id="UP000008710">
    <property type="component" value="Chromosome"/>
</dbReference>
<dbReference type="InterPro" id="IPR005361">
    <property type="entry name" value="UPF0158"/>
</dbReference>